<dbReference type="PIRSF" id="PIRSF037514">
    <property type="entry name" value="Rab_ger_ger_transf_A_fun"/>
    <property type="match status" value="1"/>
</dbReference>
<dbReference type="Gene3D" id="3.50.50.60">
    <property type="entry name" value="FAD/NAD(P)-binding domain"/>
    <property type="match status" value="1"/>
</dbReference>
<reference evidence="5 6" key="1">
    <citation type="submission" date="2019-07" db="EMBL/GenBank/DDBJ databases">
        <title>Genome assembly of two rare yeast pathogens: Diutina rugosa and Trichomonascus ciferrii.</title>
        <authorList>
            <person name="Mixao V."/>
            <person name="Saus E."/>
            <person name="Hansen A."/>
            <person name="Lass-Flor C."/>
            <person name="Gabaldon T."/>
        </authorList>
    </citation>
    <scope>NUCLEOTIDE SEQUENCE [LARGE SCALE GENOMIC DNA]</scope>
    <source>
        <strain evidence="5 6">CBS 613</strain>
    </source>
</reference>
<dbReference type="PANTHER" id="PTHR11787:SF4">
    <property type="entry name" value="CHM, RAB ESCORT PROTEIN 1"/>
    <property type="match status" value="1"/>
</dbReference>
<dbReference type="PANTHER" id="PTHR11787">
    <property type="entry name" value="RAB GDP-DISSOCIATION INHIBITOR"/>
    <property type="match status" value="1"/>
</dbReference>
<dbReference type="GO" id="GO:0005092">
    <property type="term" value="F:GDP-dissociation inhibitor activity"/>
    <property type="evidence" value="ECO:0007669"/>
    <property type="project" value="UniProtKB-UniRule"/>
</dbReference>
<sequence length="626" mass="69121">MPVKERRQSMAERRSSMHAPTPPIPPLTGLETPQESSSLRLDQCDVLIQGTGLTESILAAALAWNGTQVVHIDAKDTYGDATTTMTIDQIKHWVQEVNAGSVPHFGQAQIYIPGGKTTNKFVSRDYGIDLCPKVLFCQSDFVSLLSKSRVYKYLELVPLSTFHTYENDDFSQSLNQSTKKNIFMDKSLSLATKRHLMKFLKFVLDNSDEKRAMIKAEGHVPINEFLATNFHLDTPQVDELIYTLGLCNERNTKSSLALKRIKRFLVSFDQYGNFPVMVSRYGGPGEVSQGFCRNAAVAGTTYKLNTTLTDWDPQSRYARFSDGSKIKINDKLVISPTQVPKFLSGVYSETIKDLPRYTVTRLVTVVRTDCKEWMSGESSTIIVFPPGSLPSNNVCSVQVIIQNGQSGVCPQGQSIWYAQTVEQNIQQAKSDLEVASERMESALLRESAPDSDLDDVFQEQEVVFDSRGTPVIANSFKLGTSLHNFVPKAKVDVVCKVGYVQETLVNPDLSTIFDALKPNSTVRNIVLEKVPGAEDIIFTNAPTSEISYDGIVTDAKLLYQRITGSDEDFFDVDFEDEDDEAQAAAAAAAAAVRAGPASGTAADNEMAIDDSSDDDHHPFATSEMEL</sequence>
<dbReference type="InterPro" id="IPR036188">
    <property type="entry name" value="FAD/NAD-bd_sf"/>
</dbReference>
<dbReference type="OrthoDB" id="1923006at2759"/>
<dbReference type="GO" id="GO:0016192">
    <property type="term" value="P:vesicle-mediated transport"/>
    <property type="evidence" value="ECO:0007669"/>
    <property type="project" value="TreeGrafter"/>
</dbReference>
<feature type="coiled-coil region" evidence="3">
    <location>
        <begin position="418"/>
        <end position="445"/>
    </location>
</feature>
<feature type="region of interest" description="Disordered" evidence="4">
    <location>
        <begin position="1"/>
        <end position="35"/>
    </location>
</feature>
<evidence type="ECO:0000313" key="5">
    <source>
        <dbReference type="EMBL" id="KAA8905800.1"/>
    </source>
</evidence>
<gene>
    <name evidence="5" type="ORF">DIURU_001336</name>
</gene>
<evidence type="ECO:0000256" key="4">
    <source>
        <dbReference type="SAM" id="MobiDB-lite"/>
    </source>
</evidence>
<name>A0A642UUW9_DIURU</name>
<accession>A0A642UUW9</accession>
<dbReference type="GeneID" id="54779989"/>
<dbReference type="GO" id="GO:0005829">
    <property type="term" value="C:cytosol"/>
    <property type="evidence" value="ECO:0007669"/>
    <property type="project" value="TreeGrafter"/>
</dbReference>
<organism evidence="5 6">
    <name type="scientific">Diutina rugosa</name>
    <name type="common">Yeast</name>
    <name type="synonym">Candida rugosa</name>
    <dbReference type="NCBI Taxonomy" id="5481"/>
    <lineage>
        <taxon>Eukaryota</taxon>
        <taxon>Fungi</taxon>
        <taxon>Dikarya</taxon>
        <taxon>Ascomycota</taxon>
        <taxon>Saccharomycotina</taxon>
        <taxon>Pichiomycetes</taxon>
        <taxon>Debaryomycetaceae</taxon>
        <taxon>Diutina</taxon>
    </lineage>
</organism>
<dbReference type="AlphaFoldDB" id="A0A642UUW9"/>
<comment type="caution">
    <text evidence="5">The sequence shown here is derived from an EMBL/GenBank/DDBJ whole genome shotgun (WGS) entry which is preliminary data.</text>
</comment>
<dbReference type="PRINTS" id="PR00894">
    <property type="entry name" value="YEASTMRS6P"/>
</dbReference>
<dbReference type="Gene3D" id="3.30.519.10">
    <property type="entry name" value="Guanine Nucleotide Dissociation Inhibitor, domain 2"/>
    <property type="match status" value="1"/>
</dbReference>
<proteinExistence type="inferred from homology"/>
<dbReference type="Gene3D" id="1.10.405.10">
    <property type="entry name" value="Guanine Nucleotide Dissociation Inhibitor, domain 1"/>
    <property type="match status" value="1"/>
</dbReference>
<dbReference type="RefSeq" id="XP_034013846.1">
    <property type="nucleotide sequence ID" value="XM_034153868.1"/>
</dbReference>
<keyword evidence="6" id="KW-1185">Reference proteome</keyword>
<evidence type="ECO:0000313" key="6">
    <source>
        <dbReference type="Proteomes" id="UP000449547"/>
    </source>
</evidence>
<dbReference type="SUPFAM" id="SSF51905">
    <property type="entry name" value="FAD/NAD(P)-binding domain"/>
    <property type="match status" value="1"/>
</dbReference>
<dbReference type="InterPro" id="IPR018203">
    <property type="entry name" value="GDP_dissociation_inhibitor"/>
</dbReference>
<dbReference type="Proteomes" id="UP000449547">
    <property type="component" value="Unassembled WGS sequence"/>
</dbReference>
<comment type="similarity">
    <text evidence="1 2">Belongs to the Rab GDI family.</text>
</comment>
<feature type="compositionally biased region" description="Basic and acidic residues" evidence="4">
    <location>
        <begin position="1"/>
        <end position="15"/>
    </location>
</feature>
<evidence type="ECO:0000256" key="1">
    <source>
        <dbReference type="ARBA" id="ARBA00005593"/>
    </source>
</evidence>
<feature type="region of interest" description="Disordered" evidence="4">
    <location>
        <begin position="594"/>
        <end position="626"/>
    </location>
</feature>
<dbReference type="VEuPathDB" id="FungiDB:DIURU_001336"/>
<dbReference type="GO" id="GO:0005634">
    <property type="term" value="C:nucleus"/>
    <property type="evidence" value="ECO:0007669"/>
    <property type="project" value="TreeGrafter"/>
</dbReference>
<dbReference type="EMBL" id="SWFT01000041">
    <property type="protein sequence ID" value="KAA8905800.1"/>
    <property type="molecule type" value="Genomic_DNA"/>
</dbReference>
<dbReference type="PRINTS" id="PR00891">
    <property type="entry name" value="RABGDIREP"/>
</dbReference>
<protein>
    <recommendedName>
        <fullName evidence="2">Rab proteins geranylgeranyltransferase</fullName>
    </recommendedName>
</protein>
<evidence type="ECO:0000256" key="3">
    <source>
        <dbReference type="SAM" id="Coils"/>
    </source>
</evidence>
<dbReference type="SUPFAM" id="SSF54373">
    <property type="entry name" value="FAD-linked reductases, C-terminal domain"/>
    <property type="match status" value="1"/>
</dbReference>
<dbReference type="Pfam" id="PF00996">
    <property type="entry name" value="GDI"/>
    <property type="match status" value="1"/>
</dbReference>
<dbReference type="InterPro" id="IPR017230">
    <property type="entry name" value="Mrs6"/>
</dbReference>
<keyword evidence="3" id="KW-0175">Coiled coil</keyword>
<dbReference type="GO" id="GO:0005968">
    <property type="term" value="C:Rab-protein geranylgeranyltransferase complex"/>
    <property type="evidence" value="ECO:0007669"/>
    <property type="project" value="TreeGrafter"/>
</dbReference>
<evidence type="ECO:0000256" key="2">
    <source>
        <dbReference type="PIRNR" id="PIRNR037514"/>
    </source>
</evidence>
<dbReference type="OMA" id="HQYLEFQ"/>
<dbReference type="GO" id="GO:0007264">
    <property type="term" value="P:small GTPase-mediated signal transduction"/>
    <property type="evidence" value="ECO:0007669"/>
    <property type="project" value="UniProtKB-UniRule"/>
</dbReference>